<evidence type="ECO:0000313" key="3">
    <source>
        <dbReference type="EMBL" id="CAH3169153.1"/>
    </source>
</evidence>
<dbReference type="Pfam" id="PF02221">
    <property type="entry name" value="E1_DerP2_DerF2"/>
    <property type="match status" value="1"/>
</dbReference>
<proteinExistence type="predicted"/>
<sequence length="146" mass="16677">MRAHSLLVIVLLGKVLLAFALEVKYVKYCGPEDKTLHYSIHPWPVLKPGQYVHVNFTFTPQVDVYYSTIHYRVTTEDGTTILKGTDEFCHLSPKFCSLPAGDTVSRTAKQRVRNIPFGFKGTFKGKAELYNQDLVMWMCFEGEVQL</sequence>
<feature type="domain" description="MD-2-related lipid-recognition" evidence="2">
    <location>
        <begin position="26"/>
        <end position="144"/>
    </location>
</feature>
<dbReference type="InterPro" id="IPR003172">
    <property type="entry name" value="ML_dom"/>
</dbReference>
<evidence type="ECO:0000313" key="4">
    <source>
        <dbReference type="Proteomes" id="UP001159405"/>
    </source>
</evidence>
<keyword evidence="1" id="KW-0732">Signal</keyword>
<evidence type="ECO:0000259" key="2">
    <source>
        <dbReference type="SMART" id="SM00737"/>
    </source>
</evidence>
<dbReference type="SMART" id="SM00737">
    <property type="entry name" value="ML"/>
    <property type="match status" value="1"/>
</dbReference>
<feature type="signal peptide" evidence="1">
    <location>
        <begin position="1"/>
        <end position="20"/>
    </location>
</feature>
<evidence type="ECO:0000256" key="1">
    <source>
        <dbReference type="SAM" id="SignalP"/>
    </source>
</evidence>
<feature type="chain" id="PRO_5046176839" description="MD-2-related lipid-recognition domain-containing protein" evidence="1">
    <location>
        <begin position="21"/>
        <end position="146"/>
    </location>
</feature>
<dbReference type="Proteomes" id="UP001159405">
    <property type="component" value="Unassembled WGS sequence"/>
</dbReference>
<dbReference type="Gene3D" id="2.60.40.770">
    <property type="match status" value="1"/>
</dbReference>
<keyword evidence="4" id="KW-1185">Reference proteome</keyword>
<dbReference type="EMBL" id="CALNXK010000148">
    <property type="protein sequence ID" value="CAH3169153.1"/>
    <property type="molecule type" value="Genomic_DNA"/>
</dbReference>
<reference evidence="3 4" key="1">
    <citation type="submission" date="2022-05" db="EMBL/GenBank/DDBJ databases">
        <authorList>
            <consortium name="Genoscope - CEA"/>
            <person name="William W."/>
        </authorList>
    </citation>
    <scope>NUCLEOTIDE SEQUENCE [LARGE SCALE GENOMIC DNA]</scope>
</reference>
<comment type="caution">
    <text evidence="3">The sequence shown here is derived from an EMBL/GenBank/DDBJ whole genome shotgun (WGS) entry which is preliminary data.</text>
</comment>
<gene>
    <name evidence="3" type="ORF">PLOB_00009618</name>
</gene>
<organism evidence="3 4">
    <name type="scientific">Porites lobata</name>
    <dbReference type="NCBI Taxonomy" id="104759"/>
    <lineage>
        <taxon>Eukaryota</taxon>
        <taxon>Metazoa</taxon>
        <taxon>Cnidaria</taxon>
        <taxon>Anthozoa</taxon>
        <taxon>Hexacorallia</taxon>
        <taxon>Scleractinia</taxon>
        <taxon>Fungiina</taxon>
        <taxon>Poritidae</taxon>
        <taxon>Porites</taxon>
    </lineage>
</organism>
<protein>
    <recommendedName>
        <fullName evidence="2">MD-2-related lipid-recognition domain-containing protein</fullName>
    </recommendedName>
</protein>
<accession>A0ABN8QRK4</accession>
<name>A0ABN8QRK4_9CNID</name>